<organism evidence="1 2">
    <name type="scientific">Eragrostis curvula</name>
    <name type="common">weeping love grass</name>
    <dbReference type="NCBI Taxonomy" id="38414"/>
    <lineage>
        <taxon>Eukaryota</taxon>
        <taxon>Viridiplantae</taxon>
        <taxon>Streptophyta</taxon>
        <taxon>Embryophyta</taxon>
        <taxon>Tracheophyta</taxon>
        <taxon>Spermatophyta</taxon>
        <taxon>Magnoliopsida</taxon>
        <taxon>Liliopsida</taxon>
        <taxon>Poales</taxon>
        <taxon>Poaceae</taxon>
        <taxon>PACMAD clade</taxon>
        <taxon>Chloridoideae</taxon>
        <taxon>Eragrostideae</taxon>
        <taxon>Eragrostidinae</taxon>
        <taxon>Eragrostis</taxon>
    </lineage>
</organism>
<dbReference type="InterPro" id="IPR032675">
    <property type="entry name" value="LRR_dom_sf"/>
</dbReference>
<comment type="caution">
    <text evidence="1">The sequence shown here is derived from an EMBL/GenBank/DDBJ whole genome shotgun (WGS) entry which is preliminary data.</text>
</comment>
<sequence>MAGIGTTRSRFLVIFHNGSDHEIDLTHSGIPSVNDFGGNKILWTFRGRFRLKSTFKEDVTKADVYLTLQPRYEWVNLNPIDLVDTEATEVALYINSDGITPNTVSDCWFYLSYLSYNKAFIEHDKYVHACNYWVCEGIIKGGHTWEAAGKLSEEMRLEYFSFGKLWETFISFPWNRERLKRWISVTSTDNQTIPPEATSCFLTLQEPERALPKEIFHQSKNLRVIKLSSCSFSFQSPPFLYCSNLRFIWIDRCKDSESTIGPVEKKCWTCLQRLWVLDIRHTNWTWILSPEMMELMTNLRELNVKAVGSSDWNLCITTLKSKWLHTIHMLRITESSMYLKLIMHDFVAKIGKLLELLDLSGNASMDVLPNLSGASKLKVLILDGCDGLEIIEPTILPVSLESFSFDGFGPALSWKHSVQIPERQMRPSTHTDKDEVHPRVSKISLKGCTHLKSVFLRGLPKLKDLDLSETAIEALDLQAMQTEQLDQILLLGCDNLRSVQWHDSGNSAPKLLCVDTREKGIRSMDNDREGFHSCFGIQKDSSLPHARIVTTDARFLKSFYNFFVEHNSYHVHLSSTVGHVHVKETQRQKEICPIDGSLASKVPGLSTTAPYVDILEKFVKKDSEDVLLVKASMQLLPAYRYVEIAEGGCLREKLYELYLSTGRTIEYLHVHDHLSITTVIQSTTLTDSCNQFQATRCCRVERCPKLHTVFLLDYIENSFNSLESLWVSHLPQARCIWSRNLKFQFYYYSSSSIPFEKLRYVHLHSCPNLEFVLPCSTLPSLEIICITHCGELRQIFLKGEHYKREHRSTPLQRIQRIARFPRITHRTIGRTFPAGSIQFPRLRKIHFHELPKLQQICEADMPAPMLGTIKLRACWSLRRLPAIHRGRTVTRPAEVDCEKDWWDNLRWDGLEASRPLYRPHHSSYYRESMLKGTVLRSVPLPNCSSSA</sequence>
<dbReference type="InterPro" id="IPR050905">
    <property type="entry name" value="Plant_NBS-LRR"/>
</dbReference>
<evidence type="ECO:0000313" key="2">
    <source>
        <dbReference type="Proteomes" id="UP000324897"/>
    </source>
</evidence>
<dbReference type="SUPFAM" id="SSF52058">
    <property type="entry name" value="L domain-like"/>
    <property type="match status" value="2"/>
</dbReference>
<dbReference type="AlphaFoldDB" id="A0A5J9V1E2"/>
<feature type="non-terminal residue" evidence="1">
    <location>
        <position position="1"/>
    </location>
</feature>
<dbReference type="OrthoDB" id="691001at2759"/>
<dbReference type="PANTHER" id="PTHR33463">
    <property type="entry name" value="NB-ARC DOMAIN-CONTAINING PROTEIN-RELATED"/>
    <property type="match status" value="1"/>
</dbReference>
<protein>
    <submittedName>
        <fullName evidence="1">Uncharacterized protein</fullName>
    </submittedName>
</protein>
<dbReference type="EMBL" id="RWGY01000011">
    <property type="protein sequence ID" value="TVU29187.1"/>
    <property type="molecule type" value="Genomic_DNA"/>
</dbReference>
<reference evidence="1 2" key="1">
    <citation type="journal article" date="2019" name="Sci. Rep.">
        <title>A high-quality genome of Eragrostis curvula grass provides insights into Poaceae evolution and supports new strategies to enhance forage quality.</title>
        <authorList>
            <person name="Carballo J."/>
            <person name="Santos B.A.C.M."/>
            <person name="Zappacosta D."/>
            <person name="Garbus I."/>
            <person name="Selva J.P."/>
            <person name="Gallo C.A."/>
            <person name="Diaz A."/>
            <person name="Albertini E."/>
            <person name="Caccamo M."/>
            <person name="Echenique V."/>
        </authorList>
    </citation>
    <scope>NUCLEOTIDE SEQUENCE [LARGE SCALE GENOMIC DNA]</scope>
    <source>
        <strain evidence="2">cv. Victoria</strain>
        <tissue evidence="1">Leaf</tissue>
    </source>
</reference>
<gene>
    <name evidence="1" type="ORF">EJB05_20744</name>
</gene>
<dbReference type="Gene3D" id="3.80.10.10">
    <property type="entry name" value="Ribonuclease Inhibitor"/>
    <property type="match status" value="2"/>
</dbReference>
<dbReference type="Proteomes" id="UP000324897">
    <property type="component" value="Chromosome 1"/>
</dbReference>
<name>A0A5J9V1E2_9POAL</name>
<proteinExistence type="predicted"/>
<dbReference type="Gramene" id="TVU29187">
    <property type="protein sequence ID" value="TVU29187"/>
    <property type="gene ID" value="EJB05_20744"/>
</dbReference>
<accession>A0A5J9V1E2</accession>
<keyword evidence="2" id="KW-1185">Reference proteome</keyword>
<dbReference type="PANTHER" id="PTHR33463:SF87">
    <property type="entry name" value="OS01G0518651 PROTEIN"/>
    <property type="match status" value="1"/>
</dbReference>
<evidence type="ECO:0000313" key="1">
    <source>
        <dbReference type="EMBL" id="TVU29187.1"/>
    </source>
</evidence>